<evidence type="ECO:0000313" key="3">
    <source>
        <dbReference type="Proteomes" id="UP000256941"/>
    </source>
</evidence>
<organism evidence="2 3">
    <name type="scientific">Paracoccus versutus</name>
    <name type="common">Thiobacillus versutus</name>
    <dbReference type="NCBI Taxonomy" id="34007"/>
    <lineage>
        <taxon>Bacteria</taxon>
        <taxon>Pseudomonadati</taxon>
        <taxon>Pseudomonadota</taxon>
        <taxon>Alphaproteobacteria</taxon>
        <taxon>Rhodobacterales</taxon>
        <taxon>Paracoccaceae</taxon>
        <taxon>Paracoccus</taxon>
    </lineage>
</organism>
<sequence length="51" mass="5665">MEDPIVGTGPKNDTLDPRDTRQGQQGELPEAPQQGDNDPKDDPMRKPADHR</sequence>
<feature type="region of interest" description="Disordered" evidence="1">
    <location>
        <begin position="1"/>
        <end position="51"/>
    </location>
</feature>
<name>A0A3D9XFE9_PARVE</name>
<reference evidence="2 3" key="1">
    <citation type="submission" date="2018-08" db="EMBL/GenBank/DDBJ databases">
        <title>Genomic Encyclopedia of Archaeal and Bacterial Type Strains, Phase II (KMG-II): from individual species to whole genera.</title>
        <authorList>
            <person name="Goeker M."/>
        </authorList>
    </citation>
    <scope>NUCLEOTIDE SEQUENCE [LARGE SCALE GENOMIC DNA]</scope>
    <source>
        <strain evidence="2 3">DSM 17099</strain>
    </source>
</reference>
<proteinExistence type="predicted"/>
<accession>A0A3D9XFE9</accession>
<gene>
    <name evidence="2" type="ORF">BDD41_3315</name>
</gene>
<evidence type="ECO:0000313" key="2">
    <source>
        <dbReference type="EMBL" id="REF68278.1"/>
    </source>
</evidence>
<dbReference type="EMBL" id="QTUJ01000003">
    <property type="protein sequence ID" value="REF68278.1"/>
    <property type="molecule type" value="Genomic_DNA"/>
</dbReference>
<dbReference type="Proteomes" id="UP000256941">
    <property type="component" value="Unassembled WGS sequence"/>
</dbReference>
<dbReference type="AlphaFoldDB" id="A0A3D9XFE9"/>
<protein>
    <submittedName>
        <fullName evidence="2">Uncharacterized protein</fullName>
    </submittedName>
</protein>
<feature type="compositionally biased region" description="Basic and acidic residues" evidence="1">
    <location>
        <begin position="37"/>
        <end position="51"/>
    </location>
</feature>
<evidence type="ECO:0000256" key="1">
    <source>
        <dbReference type="SAM" id="MobiDB-lite"/>
    </source>
</evidence>
<comment type="caution">
    <text evidence="2">The sequence shown here is derived from an EMBL/GenBank/DDBJ whole genome shotgun (WGS) entry which is preliminary data.</text>
</comment>